<dbReference type="PANTHER" id="PTHR12526:SF608">
    <property type="entry name" value="PELF"/>
    <property type="match status" value="1"/>
</dbReference>
<feature type="domain" description="DUF3492" evidence="1">
    <location>
        <begin position="1"/>
        <end position="260"/>
    </location>
</feature>
<name>A0ABN0SVV0_9FIRM</name>
<dbReference type="NCBIfam" id="NF038011">
    <property type="entry name" value="PelF"/>
    <property type="match status" value="1"/>
</dbReference>
<dbReference type="InterPro" id="IPR022622">
    <property type="entry name" value="DUF3492"/>
</dbReference>
<protein>
    <submittedName>
        <fullName evidence="2">GT4 family glycosyltransferase PelF</fullName>
    </submittedName>
</protein>
<evidence type="ECO:0000313" key="2">
    <source>
        <dbReference type="EMBL" id="GAA0202705.1"/>
    </source>
</evidence>
<dbReference type="SUPFAM" id="SSF53756">
    <property type="entry name" value="UDP-Glycosyltransferase/glycogen phosphorylase"/>
    <property type="match status" value="1"/>
</dbReference>
<dbReference type="Pfam" id="PF13692">
    <property type="entry name" value="Glyco_trans_1_4"/>
    <property type="match status" value="1"/>
</dbReference>
<sequence length="480" mass="54681">MRICLLAEGCYPYVVGGVSSWVQMLMTGLPEHEFIIYSIGAEAKDRGKFKYKLPENCVGVEEAFLDEILSLRASDMRENILTGEETQTLYEFVSEKRNVPLKYLAEIFCCGRWKSPLEVFMSSDFFDVIVRVYREQHNNLPFTDFFWTMRSMLLPLFYLLQQKLPEADVYHSVATGYCGVIGAMAATVYDKPYMITEHGIYSREREAEIIKSDWAKTDFKGVWIQYFYYLARLSYNTADHLYTLFEHNGQIAADLGCAPEKINIVPNGVHMERFSHIPALVDHGGPITIGAVVRVVPIKDILTLLRAFAIVKREMKDATLYVMGGLEEDPDYVATCHRTVQMLGIEDVIFTGSIPVADYLPKMDIMVLSSISEGQPLAVLEGFSAHRPYVTTDVGCCRELIYGDSKDRFGTAGAVVAPMDYEAMAHEILRLARSYELRRDMAEVGFARTQAYYTYEQFIEAYRRAYEIEAKEAGHGRRRV</sequence>
<dbReference type="Pfam" id="PF11997">
    <property type="entry name" value="DUF3492"/>
    <property type="match status" value="1"/>
</dbReference>
<dbReference type="Proteomes" id="UP001500399">
    <property type="component" value="Unassembled WGS sequence"/>
</dbReference>
<dbReference type="PANTHER" id="PTHR12526">
    <property type="entry name" value="GLYCOSYLTRANSFERASE"/>
    <property type="match status" value="1"/>
</dbReference>
<comment type="caution">
    <text evidence="2">The sequence shown here is derived from an EMBL/GenBank/DDBJ whole genome shotgun (WGS) entry which is preliminary data.</text>
</comment>
<dbReference type="Gene3D" id="3.40.50.2000">
    <property type="entry name" value="Glycogen Phosphorylase B"/>
    <property type="match status" value="2"/>
</dbReference>
<reference evidence="2 3" key="1">
    <citation type="journal article" date="2019" name="Int. J. Syst. Evol. Microbiol.">
        <title>The Global Catalogue of Microorganisms (GCM) 10K type strain sequencing project: providing services to taxonomists for standard genome sequencing and annotation.</title>
        <authorList>
            <consortium name="The Broad Institute Genomics Platform"/>
            <consortium name="The Broad Institute Genome Sequencing Center for Infectious Disease"/>
            <person name="Wu L."/>
            <person name="Ma J."/>
        </authorList>
    </citation>
    <scope>NUCLEOTIDE SEQUENCE [LARGE SCALE GENOMIC DNA]</scope>
    <source>
        <strain evidence="2 3">JCM 8542</strain>
    </source>
</reference>
<gene>
    <name evidence="2" type="primary">pelF</name>
    <name evidence="2" type="ORF">GCM10008919_02550</name>
</gene>
<organism evidence="2 3">
    <name type="scientific">Selenomonas dianae</name>
    <dbReference type="NCBI Taxonomy" id="135079"/>
    <lineage>
        <taxon>Bacteria</taxon>
        <taxon>Bacillati</taxon>
        <taxon>Bacillota</taxon>
        <taxon>Negativicutes</taxon>
        <taxon>Selenomonadales</taxon>
        <taxon>Selenomonadaceae</taxon>
        <taxon>Selenomonas</taxon>
    </lineage>
</organism>
<dbReference type="InterPro" id="IPR047691">
    <property type="entry name" value="PelF-like"/>
</dbReference>
<evidence type="ECO:0000259" key="1">
    <source>
        <dbReference type="Pfam" id="PF11997"/>
    </source>
</evidence>
<dbReference type="RefSeq" id="WP_304987664.1">
    <property type="nucleotide sequence ID" value="NZ_BAAACR010000002.1"/>
</dbReference>
<dbReference type="EMBL" id="BAAACR010000002">
    <property type="protein sequence ID" value="GAA0202705.1"/>
    <property type="molecule type" value="Genomic_DNA"/>
</dbReference>
<accession>A0ABN0SVV0</accession>
<proteinExistence type="predicted"/>
<keyword evidence="3" id="KW-1185">Reference proteome</keyword>
<evidence type="ECO:0000313" key="3">
    <source>
        <dbReference type="Proteomes" id="UP001500399"/>
    </source>
</evidence>